<protein>
    <submittedName>
        <fullName evidence="2">Uncharacterized protein</fullName>
    </submittedName>
</protein>
<feature type="transmembrane region" description="Helical" evidence="1">
    <location>
        <begin position="12"/>
        <end position="30"/>
    </location>
</feature>
<keyword evidence="3" id="KW-1185">Reference proteome</keyword>
<dbReference type="EnsemblPlants" id="evm.model.01.1214">
    <property type="protein sequence ID" value="cds.evm.model.01.1214"/>
    <property type="gene ID" value="evm.TU.01.1214"/>
</dbReference>
<dbReference type="Gramene" id="evm.model.01.1214">
    <property type="protein sequence ID" value="cds.evm.model.01.1214"/>
    <property type="gene ID" value="evm.TU.01.1214"/>
</dbReference>
<evidence type="ECO:0000313" key="3">
    <source>
        <dbReference type="Proteomes" id="UP000596661"/>
    </source>
</evidence>
<proteinExistence type="predicted"/>
<dbReference type="Proteomes" id="UP000596661">
    <property type="component" value="Chromosome 1"/>
</dbReference>
<evidence type="ECO:0000256" key="1">
    <source>
        <dbReference type="SAM" id="Phobius"/>
    </source>
</evidence>
<reference evidence="2" key="1">
    <citation type="submission" date="2018-11" db="EMBL/GenBank/DDBJ databases">
        <authorList>
            <person name="Grassa J C."/>
        </authorList>
    </citation>
    <scope>NUCLEOTIDE SEQUENCE [LARGE SCALE GENOMIC DNA]</scope>
</reference>
<organism evidence="2 3">
    <name type="scientific">Cannabis sativa</name>
    <name type="common">Hemp</name>
    <name type="synonym">Marijuana</name>
    <dbReference type="NCBI Taxonomy" id="3483"/>
    <lineage>
        <taxon>Eukaryota</taxon>
        <taxon>Viridiplantae</taxon>
        <taxon>Streptophyta</taxon>
        <taxon>Embryophyta</taxon>
        <taxon>Tracheophyta</taxon>
        <taxon>Spermatophyta</taxon>
        <taxon>Magnoliopsida</taxon>
        <taxon>eudicotyledons</taxon>
        <taxon>Gunneridae</taxon>
        <taxon>Pentapetalae</taxon>
        <taxon>rosids</taxon>
        <taxon>fabids</taxon>
        <taxon>Rosales</taxon>
        <taxon>Cannabaceae</taxon>
        <taxon>Cannabis</taxon>
    </lineage>
</organism>
<dbReference type="AlphaFoldDB" id="A0A803NG23"/>
<sequence>MISGFDMAPPASAIMVLLNIGMGIQIKLSAIGRYVTMLMLIAQGLEHHLHGKKPAIPMLISFDVEEVRKQAAALTKRFEEGGSTWMHEGRPVKKDAVSVSKLCRCGVQWKVMGRNSKRQRSLDLFVDWL</sequence>
<keyword evidence="1" id="KW-1133">Transmembrane helix</keyword>
<evidence type="ECO:0000313" key="2">
    <source>
        <dbReference type="EnsemblPlants" id="cds.evm.model.01.1214"/>
    </source>
</evidence>
<dbReference type="EMBL" id="UZAU01000023">
    <property type="status" value="NOT_ANNOTATED_CDS"/>
    <property type="molecule type" value="Genomic_DNA"/>
</dbReference>
<keyword evidence="1" id="KW-0472">Membrane</keyword>
<accession>A0A803NG23</accession>
<reference evidence="2" key="2">
    <citation type="submission" date="2021-03" db="UniProtKB">
        <authorList>
            <consortium name="EnsemblPlants"/>
        </authorList>
    </citation>
    <scope>IDENTIFICATION</scope>
</reference>
<name>A0A803NG23_CANSA</name>
<keyword evidence="1" id="KW-0812">Transmembrane</keyword>